<dbReference type="EMBL" id="JAOYFB010000036">
    <property type="protein sequence ID" value="KAK4020857.1"/>
    <property type="molecule type" value="Genomic_DNA"/>
</dbReference>
<dbReference type="Pfam" id="PF16727">
    <property type="entry name" value="REV1_C"/>
    <property type="match status" value="1"/>
</dbReference>
<dbReference type="SUPFAM" id="SSF52113">
    <property type="entry name" value="BRCT domain"/>
    <property type="match status" value="1"/>
</dbReference>
<evidence type="ECO:0000313" key="8">
    <source>
        <dbReference type="Proteomes" id="UP001234178"/>
    </source>
</evidence>
<dbReference type="Gene3D" id="1.20.58.1280">
    <property type="entry name" value="DNA repair protein Rev1, C-terminal domain"/>
    <property type="match status" value="1"/>
</dbReference>
<feature type="compositionally biased region" description="Basic and acidic residues" evidence="4">
    <location>
        <begin position="630"/>
        <end position="648"/>
    </location>
</feature>
<dbReference type="PANTHER" id="PTHR45990">
    <property type="entry name" value="DNA REPAIR PROTEIN REV1"/>
    <property type="match status" value="1"/>
</dbReference>
<dbReference type="InterPro" id="IPR036420">
    <property type="entry name" value="BRCT_dom_sf"/>
</dbReference>
<dbReference type="InterPro" id="IPR053848">
    <property type="entry name" value="IMS_HHH_1"/>
</dbReference>
<evidence type="ECO:0000256" key="3">
    <source>
        <dbReference type="ARBA" id="ARBA00022679"/>
    </source>
</evidence>
<dbReference type="PROSITE" id="PS50173">
    <property type="entry name" value="UMUC"/>
    <property type="match status" value="1"/>
</dbReference>
<dbReference type="InterPro" id="IPR001357">
    <property type="entry name" value="BRCT_dom"/>
</dbReference>
<comment type="similarity">
    <text evidence="1">Belongs to the DNA polymerase type-Y family.</text>
</comment>
<dbReference type="Gene3D" id="3.40.1170.60">
    <property type="match status" value="1"/>
</dbReference>
<dbReference type="Gene3D" id="3.30.1490.100">
    <property type="entry name" value="DNA polymerase, Y-family, little finger domain"/>
    <property type="match status" value="1"/>
</dbReference>
<dbReference type="InterPro" id="IPR017961">
    <property type="entry name" value="DNA_pol_Y-fam_little_finger"/>
</dbReference>
<evidence type="ECO:0000313" key="7">
    <source>
        <dbReference type="EMBL" id="KAK4020857.1"/>
    </source>
</evidence>
<gene>
    <name evidence="7" type="ORF">OUZ56_002801</name>
</gene>
<dbReference type="InterPro" id="IPR001126">
    <property type="entry name" value="UmuC"/>
</dbReference>
<evidence type="ECO:0000259" key="6">
    <source>
        <dbReference type="PROSITE" id="PS50173"/>
    </source>
</evidence>
<reference evidence="7 8" key="1">
    <citation type="journal article" date="2023" name="Nucleic Acids Res.">
        <title>The hologenome of Daphnia magna reveals possible DNA methylation and microbiome-mediated evolution of the host genome.</title>
        <authorList>
            <person name="Chaturvedi A."/>
            <person name="Li X."/>
            <person name="Dhandapani V."/>
            <person name="Marshall H."/>
            <person name="Kissane S."/>
            <person name="Cuenca-Cambronero M."/>
            <person name="Asole G."/>
            <person name="Calvet F."/>
            <person name="Ruiz-Romero M."/>
            <person name="Marangio P."/>
            <person name="Guigo R."/>
            <person name="Rago D."/>
            <person name="Mirbahai L."/>
            <person name="Eastwood N."/>
            <person name="Colbourne J.K."/>
            <person name="Zhou J."/>
            <person name="Mallon E."/>
            <person name="Orsini L."/>
        </authorList>
    </citation>
    <scope>NUCLEOTIDE SEQUENCE [LARGE SCALE GENOMIC DNA]</scope>
    <source>
        <strain evidence="7">LRV0_1</strain>
    </source>
</reference>
<dbReference type="Proteomes" id="UP001234178">
    <property type="component" value="Unassembled WGS sequence"/>
</dbReference>
<keyword evidence="3" id="KW-0808">Transferase</keyword>
<dbReference type="Gene3D" id="6.10.250.1490">
    <property type="match status" value="1"/>
</dbReference>
<protein>
    <recommendedName>
        <fullName evidence="9">DNA repair protein REV1</fullName>
    </recommendedName>
</protein>
<evidence type="ECO:0000256" key="1">
    <source>
        <dbReference type="ARBA" id="ARBA00010945"/>
    </source>
</evidence>
<keyword evidence="2" id="KW-0237">DNA synthesis</keyword>
<feature type="domain" description="BRCT" evidence="5">
    <location>
        <begin position="1"/>
        <end position="33"/>
    </location>
</feature>
<feature type="region of interest" description="Disordered" evidence="4">
    <location>
        <begin position="757"/>
        <end position="789"/>
    </location>
</feature>
<dbReference type="InterPro" id="IPR038401">
    <property type="entry name" value="Rev1_C_sf"/>
</dbReference>
<accession>A0ABR0A6U3</accession>
<dbReference type="SUPFAM" id="SSF56672">
    <property type="entry name" value="DNA/RNA polymerases"/>
    <property type="match status" value="1"/>
</dbReference>
<sequence length="1002" mass="112205">MGKLKGDEKFVKPEWIVDSVKANSLLDLKPYLLYTGLTLDKGQQKLGIVSMAKKEDVTYCENRNERAMVTDSPEKNSASDIRQSREMKRAGEDDFLSEFYKRSRLHHISTMGALFKRHVTELREKNNGVFPGMENIENWKKTSGYQGSHKNEDTVFMHIDMDCFFVSVGLRNYPSLVGKPVVVTHAKADSKPLPRREGRNREYEFECYKEHWIKKSKFSESNNADETEAGLTDVFPRLQDLDETCSMSEIASCSYEARAAGIYNGMFMGAALKLCPSLVAIPYDFEGYKEVSTLLYNTVASYTLDLEAVSCDELYADITTVLRQTGLTPSDFATHLKEVIFSKTRCNASVGMGPNMLMARLATKKAKPNGLFYIQKGEMVEFMKSHKIEDLPGVGRSMAHRFHALGVNTCLEMQQVTIGKLQQEFGQKQGQTLYYMCRGEDKRSLKTEHIRKSISADINYGVRFANDQEMYKFVQELSSEVSKRMEEIHVRGRLLTLKLKIRAKDAPVETAKFMGHGVCDSISRSTTLVTASRETKIIEKEVQILLKQLKVDCCELRGMGIQFSKLVADNVSKGKQPKQNSLLSFVARSKIFPSENLVTTVPPEDIVKTVPSENFITPCIATPNAEEPDNEKVESDGKQGDGKRANDNARFELPSFSQIDPTVLDQLPNDLKADIIQEYQRQGIALSGVNSLTKNYSEPVAGPSKAEAGNGSSLADSQIDPLVFDQLPDDLKNDIIQEYQRKGITLSVAKSSTENFPKPIAGTSKTETALGSSVTKESVNSSGTSLSEKPVSYDGIEEITDIDASYWSALPDDIRVEIERDIQQRKSETTSPMKGWKSIFKPQRSPVKAAGKILNGKTKAETKRKTKFQEIPKAKVQPTIPIPVAVAQEKVVIDAKRLEAPKEELTLSGASTLPEIRQLLLEWFSSCDSPESEDCEAVSKFLASLVNNKELHKIEPIILFLRRRSVGQSDSWKRTVDDIINTTQLYVIQYYNAPLKLPSSFL</sequence>
<comment type="caution">
    <text evidence="7">The sequence shown here is derived from an EMBL/GenBank/DDBJ whole genome shotgun (WGS) entry which is preliminary data.</text>
</comment>
<dbReference type="Pfam" id="PF21999">
    <property type="entry name" value="IMS_HHH_1"/>
    <property type="match status" value="1"/>
</dbReference>
<dbReference type="Gene3D" id="1.10.150.20">
    <property type="entry name" value="5' to 3' exonuclease, C-terminal subdomain"/>
    <property type="match status" value="1"/>
</dbReference>
<dbReference type="InterPro" id="IPR043128">
    <property type="entry name" value="Rev_trsase/Diguanyl_cyclase"/>
</dbReference>
<evidence type="ECO:0000256" key="2">
    <source>
        <dbReference type="ARBA" id="ARBA00022634"/>
    </source>
</evidence>
<dbReference type="Gene3D" id="6.10.250.1630">
    <property type="match status" value="2"/>
</dbReference>
<dbReference type="CDD" id="cd01701">
    <property type="entry name" value="PolY_Rev1"/>
    <property type="match status" value="1"/>
</dbReference>
<dbReference type="PANTHER" id="PTHR45990:SF1">
    <property type="entry name" value="DNA REPAIR PROTEIN REV1"/>
    <property type="match status" value="1"/>
</dbReference>
<dbReference type="CDD" id="cd12145">
    <property type="entry name" value="Rev1_C"/>
    <property type="match status" value="1"/>
</dbReference>
<feature type="region of interest" description="Disordered" evidence="4">
    <location>
        <begin position="620"/>
        <end position="648"/>
    </location>
</feature>
<organism evidence="7 8">
    <name type="scientific">Daphnia magna</name>
    <dbReference type="NCBI Taxonomy" id="35525"/>
    <lineage>
        <taxon>Eukaryota</taxon>
        <taxon>Metazoa</taxon>
        <taxon>Ecdysozoa</taxon>
        <taxon>Arthropoda</taxon>
        <taxon>Crustacea</taxon>
        <taxon>Branchiopoda</taxon>
        <taxon>Diplostraca</taxon>
        <taxon>Cladocera</taxon>
        <taxon>Anomopoda</taxon>
        <taxon>Daphniidae</taxon>
        <taxon>Daphnia</taxon>
    </lineage>
</organism>
<dbReference type="Pfam" id="PF00817">
    <property type="entry name" value="IMS"/>
    <property type="match status" value="1"/>
</dbReference>
<dbReference type="PROSITE" id="PS50172">
    <property type="entry name" value="BRCT"/>
    <property type="match status" value="1"/>
</dbReference>
<feature type="compositionally biased region" description="Polar residues" evidence="4">
    <location>
        <begin position="763"/>
        <end position="787"/>
    </location>
</feature>
<keyword evidence="8" id="KW-1185">Reference proteome</keyword>
<feature type="domain" description="UmuC" evidence="6">
    <location>
        <begin position="156"/>
        <end position="395"/>
    </location>
</feature>
<dbReference type="SUPFAM" id="SSF100879">
    <property type="entry name" value="Lesion bypass DNA polymerase (Y-family), little finger domain"/>
    <property type="match status" value="1"/>
</dbReference>
<dbReference type="Pfam" id="PF14377">
    <property type="entry name" value="UBM"/>
    <property type="match status" value="3"/>
</dbReference>
<evidence type="ECO:0000259" key="5">
    <source>
        <dbReference type="PROSITE" id="PS50172"/>
    </source>
</evidence>
<dbReference type="Pfam" id="PF11799">
    <property type="entry name" value="IMS_C"/>
    <property type="match status" value="1"/>
</dbReference>
<dbReference type="Gene3D" id="3.30.70.270">
    <property type="match status" value="2"/>
</dbReference>
<dbReference type="InterPro" id="IPR036775">
    <property type="entry name" value="DNA_pol_Y-fam_lit_finger_sf"/>
</dbReference>
<proteinExistence type="inferred from homology"/>
<dbReference type="InterPro" id="IPR025527">
    <property type="entry name" value="HUWE1/Rev1_UBM"/>
</dbReference>
<name>A0ABR0A6U3_9CRUS</name>
<evidence type="ECO:0008006" key="9">
    <source>
        <dbReference type="Google" id="ProtNLM"/>
    </source>
</evidence>
<dbReference type="InterPro" id="IPR031991">
    <property type="entry name" value="Rev1_C"/>
</dbReference>
<evidence type="ECO:0000256" key="4">
    <source>
        <dbReference type="SAM" id="MobiDB-lite"/>
    </source>
</evidence>
<dbReference type="InterPro" id="IPR043502">
    <property type="entry name" value="DNA/RNA_pol_sf"/>
</dbReference>